<reference evidence="2 3" key="1">
    <citation type="journal article" date="2014" name="PLoS Genet.">
        <title>Phylogenetically driven sequencing of extremely halophilic archaea reveals strategies for static and dynamic osmo-response.</title>
        <authorList>
            <person name="Becker E.A."/>
            <person name="Seitzer P.M."/>
            <person name="Tritt A."/>
            <person name="Larsen D."/>
            <person name="Krusor M."/>
            <person name="Yao A.I."/>
            <person name="Wu D."/>
            <person name="Madern D."/>
            <person name="Eisen J.A."/>
            <person name="Darling A.E."/>
            <person name="Facciotti M.T."/>
        </authorList>
    </citation>
    <scope>NUCLEOTIDE SEQUENCE [LARGE SCALE GENOMIC DNA]</scope>
    <source>
        <strain evidence="2 3">DSM 12281</strain>
    </source>
</reference>
<dbReference type="Gene3D" id="3.30.930.10">
    <property type="entry name" value="Bira Bifunctional Protein, Domain 2"/>
    <property type="match status" value="1"/>
</dbReference>
<evidence type="ECO:0000259" key="1">
    <source>
        <dbReference type="PROSITE" id="PS51733"/>
    </source>
</evidence>
<name>L9ZWD3_9EURY</name>
<accession>L9ZWD3</accession>
<dbReference type="SUPFAM" id="SSF55681">
    <property type="entry name" value="Class II aaRS and biotin synthetases"/>
    <property type="match status" value="1"/>
</dbReference>
<dbReference type="InterPro" id="IPR004143">
    <property type="entry name" value="BPL_LPL_catalytic"/>
</dbReference>
<dbReference type="OrthoDB" id="192160at2157"/>
<protein>
    <recommendedName>
        <fullName evidence="1">BPL/LPL catalytic domain-containing protein</fullName>
    </recommendedName>
</protein>
<feature type="domain" description="BPL/LPL catalytic" evidence="1">
    <location>
        <begin position="26"/>
        <end position="227"/>
    </location>
</feature>
<organism evidence="2 3">
    <name type="scientific">Natrialba taiwanensis DSM 12281</name>
    <dbReference type="NCBI Taxonomy" id="1230458"/>
    <lineage>
        <taxon>Archaea</taxon>
        <taxon>Methanobacteriati</taxon>
        <taxon>Methanobacteriota</taxon>
        <taxon>Stenosarchaea group</taxon>
        <taxon>Halobacteria</taxon>
        <taxon>Halobacteriales</taxon>
        <taxon>Natrialbaceae</taxon>
        <taxon>Natrialba</taxon>
    </lineage>
</organism>
<dbReference type="PROSITE" id="PS51733">
    <property type="entry name" value="BPL_LPL_CATALYTIC"/>
    <property type="match status" value="1"/>
</dbReference>
<comment type="caution">
    <text evidence="2">The sequence shown here is derived from an EMBL/GenBank/DDBJ whole genome shotgun (WGS) entry which is preliminary data.</text>
</comment>
<dbReference type="AlphaFoldDB" id="L9ZWD3"/>
<keyword evidence="3" id="KW-1185">Reference proteome</keyword>
<proteinExistence type="predicted"/>
<sequence length="234" mass="25236">MRVLRGRAETIDADRRVTTRLLEIAADGESAVRVWTPHRQVAFGRRDRRLEGYDRGRELADERGFPSVERDVGGRAVAYDGETTLAFARADPVADFRQGTDERYERLTAAVERALSELDCETVRGEPSNSFCPGSHSISTRAAGGSLQKLVGLAQRVRQDAAVTAGIVLVDNRDELAAVLAAVYDELDVAFDPESVGTVAAADGQVDSGVVRARFEDALIGEEDSANVTVSAVT</sequence>
<dbReference type="PATRIC" id="fig|1230458.4.peg.2601"/>
<evidence type="ECO:0000313" key="3">
    <source>
        <dbReference type="Proteomes" id="UP000011648"/>
    </source>
</evidence>
<dbReference type="EMBL" id="AOIL01000048">
    <property type="protein sequence ID" value="ELY89902.1"/>
    <property type="molecule type" value="Genomic_DNA"/>
</dbReference>
<dbReference type="Proteomes" id="UP000011648">
    <property type="component" value="Unassembled WGS sequence"/>
</dbReference>
<evidence type="ECO:0000313" key="2">
    <source>
        <dbReference type="EMBL" id="ELY89902.1"/>
    </source>
</evidence>
<dbReference type="InterPro" id="IPR045864">
    <property type="entry name" value="aa-tRNA-synth_II/BPL/LPL"/>
</dbReference>
<dbReference type="Pfam" id="PF21948">
    <property type="entry name" value="LplA-B_cat"/>
    <property type="match status" value="1"/>
</dbReference>
<dbReference type="RefSeq" id="WP_006826295.1">
    <property type="nucleotide sequence ID" value="NZ_AOIL01000048.1"/>
</dbReference>
<dbReference type="STRING" id="1230458.C484_12906"/>
<gene>
    <name evidence="2" type="ORF">C484_12906</name>
</gene>